<organism evidence="3 4">
    <name type="scientific">Methylophilus rhizosphaerae</name>
    <dbReference type="NCBI Taxonomy" id="492660"/>
    <lineage>
        <taxon>Bacteria</taxon>
        <taxon>Pseudomonadati</taxon>
        <taxon>Pseudomonadota</taxon>
        <taxon>Betaproteobacteria</taxon>
        <taxon>Nitrosomonadales</taxon>
        <taxon>Methylophilaceae</taxon>
        <taxon>Methylophilus</taxon>
    </lineage>
</organism>
<dbReference type="Proteomes" id="UP000198629">
    <property type="component" value="Unassembled WGS sequence"/>
</dbReference>
<dbReference type="SMART" id="SM00228">
    <property type="entry name" value="PDZ"/>
    <property type="match status" value="1"/>
</dbReference>
<accession>A0A1G8ZWJ3</accession>
<sequence length="237" mass="25720">MKALCNFMRQITPPLGLSLFLLASSPVTQAEDNPYATHYQAQSPSQLHSLQAHPEPQLFSGKRPDTDNIQMLEDGYDLMGFSGFEAGDIPPTQAVAHGRAIQADTILVYVKKTEEDGQSPPEKSSHTNGSTYRYYATFWAKLPPPVLGVHVIKLVPRDTAQKDSPSAPSAGVRVIAVIHGSVAEKNGILRGDQLLAIKQEKVEDAATLSSLVSKFKGQTVTLQLERAGEPLSLQFSL</sequence>
<dbReference type="SUPFAM" id="SSF50156">
    <property type="entry name" value="PDZ domain-like"/>
    <property type="match status" value="1"/>
</dbReference>
<feature type="domain" description="PDZ" evidence="2">
    <location>
        <begin position="145"/>
        <end position="228"/>
    </location>
</feature>
<reference evidence="4" key="1">
    <citation type="submission" date="2016-10" db="EMBL/GenBank/DDBJ databases">
        <authorList>
            <person name="Varghese N."/>
            <person name="Submissions S."/>
        </authorList>
    </citation>
    <scope>NUCLEOTIDE SEQUENCE [LARGE SCALE GENOMIC DNA]</scope>
    <source>
        <strain evidence="4">CBMB127</strain>
    </source>
</reference>
<gene>
    <name evidence="3" type="ORF">SAMN05192566_0564</name>
</gene>
<feature type="signal peptide" evidence="1">
    <location>
        <begin position="1"/>
        <end position="30"/>
    </location>
</feature>
<evidence type="ECO:0000313" key="3">
    <source>
        <dbReference type="EMBL" id="SDK19509.1"/>
    </source>
</evidence>
<evidence type="ECO:0000259" key="2">
    <source>
        <dbReference type="SMART" id="SM00228"/>
    </source>
</evidence>
<evidence type="ECO:0000313" key="4">
    <source>
        <dbReference type="Proteomes" id="UP000198629"/>
    </source>
</evidence>
<dbReference type="Pfam" id="PF13180">
    <property type="entry name" value="PDZ_2"/>
    <property type="match status" value="1"/>
</dbReference>
<dbReference type="AlphaFoldDB" id="A0A1G8ZWJ3"/>
<dbReference type="EMBL" id="FNFX01000001">
    <property type="protein sequence ID" value="SDK19509.1"/>
    <property type="molecule type" value="Genomic_DNA"/>
</dbReference>
<dbReference type="RefSeq" id="WP_245652593.1">
    <property type="nucleotide sequence ID" value="NZ_FNFX01000001.1"/>
</dbReference>
<name>A0A1G8ZWJ3_9PROT</name>
<keyword evidence="1" id="KW-0732">Signal</keyword>
<dbReference type="Gene3D" id="2.30.42.10">
    <property type="match status" value="1"/>
</dbReference>
<evidence type="ECO:0000256" key="1">
    <source>
        <dbReference type="SAM" id="SignalP"/>
    </source>
</evidence>
<dbReference type="InterPro" id="IPR036034">
    <property type="entry name" value="PDZ_sf"/>
</dbReference>
<proteinExistence type="predicted"/>
<dbReference type="InterPro" id="IPR001478">
    <property type="entry name" value="PDZ"/>
</dbReference>
<dbReference type="STRING" id="492660.SAMN05192566_0564"/>
<feature type="chain" id="PRO_5011461274" evidence="1">
    <location>
        <begin position="31"/>
        <end position="237"/>
    </location>
</feature>
<keyword evidence="4" id="KW-1185">Reference proteome</keyword>
<protein>
    <submittedName>
        <fullName evidence="3">PDZ domain-containing protein</fullName>
    </submittedName>
</protein>